<evidence type="ECO:0000313" key="3">
    <source>
        <dbReference type="Proteomes" id="UP000598820"/>
    </source>
</evidence>
<sequence length="130" mass="14074">MNIKNLFSTVSLICLSFGVTLAFFPDYIGNQYLTDPSWINPGAKLVAQGYGTLLIAFAVACWYGRGAEPSLGRRAMIVLILLSDLALVIVHSLAIINKVETPIAWVTVFISVVLTVWSGMLLRQGTDVAA</sequence>
<proteinExistence type="predicted"/>
<keyword evidence="1" id="KW-0812">Transmembrane</keyword>
<accession>A0A926Y3F4</accession>
<reference evidence="2" key="1">
    <citation type="submission" date="2020-09" db="EMBL/GenBank/DDBJ databases">
        <authorList>
            <person name="Kim M.K."/>
        </authorList>
    </citation>
    <scope>NUCLEOTIDE SEQUENCE</scope>
    <source>
        <strain evidence="2">BT702</strain>
    </source>
</reference>
<organism evidence="2 3">
    <name type="scientific">Spirosoma profusum</name>
    <dbReference type="NCBI Taxonomy" id="2771354"/>
    <lineage>
        <taxon>Bacteria</taxon>
        <taxon>Pseudomonadati</taxon>
        <taxon>Bacteroidota</taxon>
        <taxon>Cytophagia</taxon>
        <taxon>Cytophagales</taxon>
        <taxon>Cytophagaceae</taxon>
        <taxon>Spirosoma</taxon>
    </lineage>
</organism>
<feature type="transmembrane region" description="Helical" evidence="1">
    <location>
        <begin position="46"/>
        <end position="64"/>
    </location>
</feature>
<protein>
    <recommendedName>
        <fullName evidence="4">DUF4345 domain-containing protein</fullName>
    </recommendedName>
</protein>
<dbReference type="EMBL" id="JACWZY010000010">
    <property type="protein sequence ID" value="MBD2701751.1"/>
    <property type="molecule type" value="Genomic_DNA"/>
</dbReference>
<feature type="transmembrane region" description="Helical" evidence="1">
    <location>
        <begin position="102"/>
        <end position="122"/>
    </location>
</feature>
<gene>
    <name evidence="2" type="ORF">IC229_13960</name>
</gene>
<name>A0A926Y3F4_9BACT</name>
<dbReference type="AlphaFoldDB" id="A0A926Y3F4"/>
<dbReference type="Proteomes" id="UP000598820">
    <property type="component" value="Unassembled WGS sequence"/>
</dbReference>
<keyword evidence="3" id="KW-1185">Reference proteome</keyword>
<keyword evidence="1" id="KW-1133">Transmembrane helix</keyword>
<keyword evidence="1" id="KW-0472">Membrane</keyword>
<feature type="transmembrane region" description="Helical" evidence="1">
    <location>
        <begin position="76"/>
        <end position="96"/>
    </location>
</feature>
<evidence type="ECO:0000313" key="2">
    <source>
        <dbReference type="EMBL" id="MBD2701751.1"/>
    </source>
</evidence>
<comment type="caution">
    <text evidence="2">The sequence shown here is derived from an EMBL/GenBank/DDBJ whole genome shotgun (WGS) entry which is preliminary data.</text>
</comment>
<dbReference type="RefSeq" id="WP_190887607.1">
    <property type="nucleotide sequence ID" value="NZ_JACWZY010000010.1"/>
</dbReference>
<evidence type="ECO:0008006" key="4">
    <source>
        <dbReference type="Google" id="ProtNLM"/>
    </source>
</evidence>
<evidence type="ECO:0000256" key="1">
    <source>
        <dbReference type="SAM" id="Phobius"/>
    </source>
</evidence>